<evidence type="ECO:0000313" key="9">
    <source>
        <dbReference type="Proteomes" id="UP000009022"/>
    </source>
</evidence>
<organism evidence="8 9">
    <name type="scientific">Trichoplax adhaerens</name>
    <name type="common">Trichoplax reptans</name>
    <dbReference type="NCBI Taxonomy" id="10228"/>
    <lineage>
        <taxon>Eukaryota</taxon>
        <taxon>Metazoa</taxon>
        <taxon>Placozoa</taxon>
        <taxon>Uniplacotomia</taxon>
        <taxon>Trichoplacea</taxon>
        <taxon>Trichoplacidae</taxon>
        <taxon>Trichoplax</taxon>
    </lineage>
</organism>
<evidence type="ECO:0000313" key="8">
    <source>
        <dbReference type="EMBL" id="EDV20653.1"/>
    </source>
</evidence>
<dbReference type="GeneID" id="6758066"/>
<dbReference type="SUPFAM" id="SSF56487">
    <property type="entry name" value="SRCR-like"/>
    <property type="match status" value="1"/>
</dbReference>
<dbReference type="PhylomeDB" id="B3S9H6"/>
<evidence type="ECO:0000256" key="5">
    <source>
        <dbReference type="PROSITE-ProRule" id="PRU00196"/>
    </source>
</evidence>
<dbReference type="InParanoid" id="B3S9H6"/>
<evidence type="ECO:0000256" key="1">
    <source>
        <dbReference type="ARBA" id="ARBA00022729"/>
    </source>
</evidence>
<accession>B3S9H6</accession>
<protein>
    <recommendedName>
        <fullName evidence="7">SRCR domain-containing protein</fullName>
    </recommendedName>
</protein>
<dbReference type="OrthoDB" id="536948at2759"/>
<dbReference type="SMART" id="SM00202">
    <property type="entry name" value="SR"/>
    <property type="match status" value="1"/>
</dbReference>
<dbReference type="Pfam" id="PF00530">
    <property type="entry name" value="SRCR"/>
    <property type="match status" value="1"/>
</dbReference>
<dbReference type="PROSITE" id="PS50287">
    <property type="entry name" value="SRCR_2"/>
    <property type="match status" value="1"/>
</dbReference>
<dbReference type="InterPro" id="IPR001190">
    <property type="entry name" value="SRCR"/>
</dbReference>
<dbReference type="EMBL" id="DS985258">
    <property type="protein sequence ID" value="EDV20653.1"/>
    <property type="molecule type" value="Genomic_DNA"/>
</dbReference>
<sequence length="492" mass="55913">MALTRNLLIITLLLFYQLTWSHIRGESAGKQELVGPCPRYCSCRNTDVVCTEVDEVISVIPEGTKRLVFFQELSCEDTRIVNLVNLARKMQIEIIGRCHRVDTLQIVPVQYFIDSQSEKVLRNQALGRNRREILVQSRYQISLVNGQSSREGIVLIKDIKLDQEGTICADQWTNDDADVICRQLGYISANFSSDLAHVSSGNNYKALITNLGCSVFQSVIDHCNISTVKPAQPCWKSSGAARVRCRADNPNKQLIGNSPINCQFNEGFCGWTRNGNWYWLWRGYTVSEDGKPLYDPFIFIYKNMDENPALHGTFVSPVLKQAHAGKPVYITFRALKYGIAIGQIEFRFRRVQEGSSTELLTPISRSNSTWQNFETEKFETDTYFKIEIYSVASISKSDFGLVALDNLVVHGANIVPGWSRLRKASKNNVPIKMCHRNRYLRREILTLEDRGSQEKQMMISSCSHSQCKGFRFAIGSDSTIKHHYFCSDATHI</sequence>
<dbReference type="KEGG" id="tad:TRIADDRAFT_60909"/>
<keyword evidence="4" id="KW-0325">Glycoprotein</keyword>
<dbReference type="GO" id="GO:0016020">
    <property type="term" value="C:membrane"/>
    <property type="evidence" value="ECO:0007669"/>
    <property type="project" value="InterPro"/>
</dbReference>
<gene>
    <name evidence="8" type="ORF">TRIADDRAFT_60909</name>
</gene>
<evidence type="ECO:0000256" key="2">
    <source>
        <dbReference type="ARBA" id="ARBA00022737"/>
    </source>
</evidence>
<reference evidence="8 9" key="1">
    <citation type="journal article" date="2008" name="Nature">
        <title>The Trichoplax genome and the nature of placozoans.</title>
        <authorList>
            <person name="Srivastava M."/>
            <person name="Begovic E."/>
            <person name="Chapman J."/>
            <person name="Putnam N.H."/>
            <person name="Hellsten U."/>
            <person name="Kawashima T."/>
            <person name="Kuo A."/>
            <person name="Mitros T."/>
            <person name="Salamov A."/>
            <person name="Carpenter M.L."/>
            <person name="Signorovitch A.Y."/>
            <person name="Moreno M.A."/>
            <person name="Kamm K."/>
            <person name="Grimwood J."/>
            <person name="Schmutz J."/>
            <person name="Shapiro H."/>
            <person name="Grigoriev I.V."/>
            <person name="Buss L.W."/>
            <person name="Schierwater B."/>
            <person name="Dellaporta S.L."/>
            <person name="Rokhsar D.S."/>
        </authorList>
    </citation>
    <scope>NUCLEOTIDE SEQUENCE [LARGE SCALE GENOMIC DNA]</scope>
    <source>
        <strain evidence="8 9">Grell-BS-1999</strain>
    </source>
</reference>
<dbReference type="InterPro" id="IPR036772">
    <property type="entry name" value="SRCR-like_dom_sf"/>
</dbReference>
<feature type="chain" id="PRO_5002798572" description="SRCR domain-containing protein" evidence="6">
    <location>
        <begin position="22"/>
        <end position="492"/>
    </location>
</feature>
<dbReference type="SUPFAM" id="SSF49899">
    <property type="entry name" value="Concanavalin A-like lectins/glucanases"/>
    <property type="match status" value="1"/>
</dbReference>
<comment type="caution">
    <text evidence="5">Lacks conserved residue(s) required for the propagation of feature annotation.</text>
</comment>
<keyword evidence="2" id="KW-0677">Repeat</keyword>
<dbReference type="PANTHER" id="PTHR19331:SF465">
    <property type="entry name" value="EGG PEPTIDE SPERACT RECEPTOR"/>
    <property type="match status" value="1"/>
</dbReference>
<keyword evidence="1 6" id="KW-0732">Signal</keyword>
<name>B3S9H6_TRIAD</name>
<proteinExistence type="predicted"/>
<evidence type="ECO:0000256" key="6">
    <source>
        <dbReference type="SAM" id="SignalP"/>
    </source>
</evidence>
<dbReference type="InterPro" id="IPR013320">
    <property type="entry name" value="ConA-like_dom_sf"/>
</dbReference>
<keyword evidence="9" id="KW-1185">Reference proteome</keyword>
<dbReference type="PANTHER" id="PTHR19331">
    <property type="entry name" value="SCAVENGER RECEPTOR DOMAIN-CONTAINING"/>
    <property type="match status" value="1"/>
</dbReference>
<dbReference type="STRING" id="10228.B3S9H6"/>
<keyword evidence="3 5" id="KW-1015">Disulfide bond</keyword>
<dbReference type="RefSeq" id="XP_002116853.1">
    <property type="nucleotide sequence ID" value="XM_002116817.1"/>
</dbReference>
<dbReference type="Gene3D" id="3.10.250.10">
    <property type="entry name" value="SRCR-like domain"/>
    <property type="match status" value="1"/>
</dbReference>
<dbReference type="CTD" id="6758066"/>
<evidence type="ECO:0000256" key="4">
    <source>
        <dbReference type="ARBA" id="ARBA00023180"/>
    </source>
</evidence>
<evidence type="ECO:0000256" key="3">
    <source>
        <dbReference type="ARBA" id="ARBA00023157"/>
    </source>
</evidence>
<dbReference type="HOGENOM" id="CLU_554722_0_0_1"/>
<feature type="disulfide bond" evidence="5">
    <location>
        <begin position="213"/>
        <end position="223"/>
    </location>
</feature>
<evidence type="ECO:0000259" key="7">
    <source>
        <dbReference type="PROSITE" id="PS50287"/>
    </source>
</evidence>
<dbReference type="AlphaFoldDB" id="B3S9H6"/>
<feature type="signal peptide" evidence="6">
    <location>
        <begin position="1"/>
        <end position="21"/>
    </location>
</feature>
<dbReference type="Proteomes" id="UP000009022">
    <property type="component" value="Unassembled WGS sequence"/>
</dbReference>
<dbReference type="Gene3D" id="2.60.120.200">
    <property type="match status" value="1"/>
</dbReference>
<feature type="domain" description="SRCR" evidence="7">
    <location>
        <begin position="141"/>
        <end position="246"/>
    </location>
</feature>